<proteinExistence type="predicted"/>
<keyword evidence="2" id="KW-1185">Reference proteome</keyword>
<dbReference type="EMBL" id="JAJJMB010003208">
    <property type="protein sequence ID" value="KAI3949012.1"/>
    <property type="molecule type" value="Genomic_DNA"/>
</dbReference>
<dbReference type="AlphaFoldDB" id="A0AAD4T9M1"/>
<sequence>MEVDQSVWVHTSNTMEVDQSVGVLAEVVMPTEDIYPDSAPTQGSELTVVVEAVAEVTVSSATKGDKFLVQEDAVMIEEPIDNNSTTVLSTGIA</sequence>
<evidence type="ECO:0000313" key="1">
    <source>
        <dbReference type="EMBL" id="KAI3949012.1"/>
    </source>
</evidence>
<name>A0AAD4T9M1_9MAGN</name>
<dbReference type="Proteomes" id="UP001202328">
    <property type="component" value="Unassembled WGS sequence"/>
</dbReference>
<organism evidence="1 2">
    <name type="scientific">Papaver atlanticum</name>
    <dbReference type="NCBI Taxonomy" id="357466"/>
    <lineage>
        <taxon>Eukaryota</taxon>
        <taxon>Viridiplantae</taxon>
        <taxon>Streptophyta</taxon>
        <taxon>Embryophyta</taxon>
        <taxon>Tracheophyta</taxon>
        <taxon>Spermatophyta</taxon>
        <taxon>Magnoliopsida</taxon>
        <taxon>Ranunculales</taxon>
        <taxon>Papaveraceae</taxon>
        <taxon>Papaveroideae</taxon>
        <taxon>Papaver</taxon>
    </lineage>
</organism>
<protein>
    <submittedName>
        <fullName evidence="1">Uncharacterized protein</fullName>
    </submittedName>
</protein>
<gene>
    <name evidence="1" type="ORF">MKW98_021618</name>
</gene>
<accession>A0AAD4T9M1</accession>
<comment type="caution">
    <text evidence="1">The sequence shown here is derived from an EMBL/GenBank/DDBJ whole genome shotgun (WGS) entry which is preliminary data.</text>
</comment>
<evidence type="ECO:0000313" key="2">
    <source>
        <dbReference type="Proteomes" id="UP001202328"/>
    </source>
</evidence>
<reference evidence="1" key="1">
    <citation type="submission" date="2022-04" db="EMBL/GenBank/DDBJ databases">
        <title>A functionally conserved STORR gene fusion in Papaver species that diverged 16.8 million years ago.</title>
        <authorList>
            <person name="Catania T."/>
        </authorList>
    </citation>
    <scope>NUCLEOTIDE SEQUENCE</scope>
    <source>
        <strain evidence="1">S-188037</strain>
    </source>
</reference>